<reference evidence="1" key="1">
    <citation type="journal article" date="2021" name="Sci. Adv.">
        <title>The American lobster genome reveals insights on longevity, neural, and immune adaptations.</title>
        <authorList>
            <person name="Polinski J.M."/>
            <person name="Zimin A.V."/>
            <person name="Clark K.F."/>
            <person name="Kohn A.B."/>
            <person name="Sadowski N."/>
            <person name="Timp W."/>
            <person name="Ptitsyn A."/>
            <person name="Khanna P."/>
            <person name="Romanova D.Y."/>
            <person name="Williams P."/>
            <person name="Greenwood S.J."/>
            <person name="Moroz L.L."/>
            <person name="Walt D.R."/>
            <person name="Bodnar A.G."/>
        </authorList>
    </citation>
    <scope>NUCLEOTIDE SEQUENCE</scope>
    <source>
        <strain evidence="1">GMGI-L3</strain>
    </source>
</reference>
<dbReference type="Proteomes" id="UP000747542">
    <property type="component" value="Unassembled WGS sequence"/>
</dbReference>
<organism evidence="1 2">
    <name type="scientific">Homarus americanus</name>
    <name type="common">American lobster</name>
    <dbReference type="NCBI Taxonomy" id="6706"/>
    <lineage>
        <taxon>Eukaryota</taxon>
        <taxon>Metazoa</taxon>
        <taxon>Ecdysozoa</taxon>
        <taxon>Arthropoda</taxon>
        <taxon>Crustacea</taxon>
        <taxon>Multicrustacea</taxon>
        <taxon>Malacostraca</taxon>
        <taxon>Eumalacostraca</taxon>
        <taxon>Eucarida</taxon>
        <taxon>Decapoda</taxon>
        <taxon>Pleocyemata</taxon>
        <taxon>Astacidea</taxon>
        <taxon>Nephropoidea</taxon>
        <taxon>Nephropidae</taxon>
        <taxon>Homarus</taxon>
    </lineage>
</organism>
<accession>A0A8J5MQH6</accession>
<name>A0A8J5MQH6_HOMAM</name>
<protein>
    <submittedName>
        <fullName evidence="1">Uncharacterized protein</fullName>
    </submittedName>
</protein>
<proteinExistence type="predicted"/>
<dbReference type="AlphaFoldDB" id="A0A8J5MQH6"/>
<comment type="caution">
    <text evidence="1">The sequence shown here is derived from an EMBL/GenBank/DDBJ whole genome shotgun (WGS) entry which is preliminary data.</text>
</comment>
<evidence type="ECO:0000313" key="1">
    <source>
        <dbReference type="EMBL" id="KAG7160043.1"/>
    </source>
</evidence>
<evidence type="ECO:0000313" key="2">
    <source>
        <dbReference type="Proteomes" id="UP000747542"/>
    </source>
</evidence>
<keyword evidence="2" id="KW-1185">Reference proteome</keyword>
<gene>
    <name evidence="1" type="ORF">Hamer_G017500</name>
</gene>
<sequence length="38" mass="4029">METISGSKTVRQQRQQDVGRTAVVGRAALSAVEGLQEA</sequence>
<dbReference type="EMBL" id="JAHLQT010031743">
    <property type="protein sequence ID" value="KAG7160043.1"/>
    <property type="molecule type" value="Genomic_DNA"/>
</dbReference>